<reference evidence="1 2" key="1">
    <citation type="journal article" date="2009" name="Stand. Genomic Sci.">
        <title>Complete genome sequence of Streptobacillus moniliformis type strain (9901T).</title>
        <authorList>
            <person name="Nolan M."/>
            <person name="Gronow S."/>
            <person name="Lapidus A."/>
            <person name="Ivanova N."/>
            <person name="Copeland A."/>
            <person name="Lucas S."/>
            <person name="Del Rio T.G."/>
            <person name="Chen F."/>
            <person name="Tice H."/>
            <person name="Pitluck S."/>
            <person name="Cheng J.F."/>
            <person name="Sims D."/>
            <person name="Meincke L."/>
            <person name="Bruce D."/>
            <person name="Goodwin L."/>
            <person name="Brettin T."/>
            <person name="Han C."/>
            <person name="Detter J.C."/>
            <person name="Ovchinikova G."/>
            <person name="Pati A."/>
            <person name="Mavromatis K."/>
            <person name="Mikhailova N."/>
            <person name="Chen A."/>
            <person name="Palaniappan K."/>
            <person name="Land M."/>
            <person name="Hauser L."/>
            <person name="Chang Y.J."/>
            <person name="Jeffries C.D."/>
            <person name="Rohde M."/>
            <person name="Sproer C."/>
            <person name="Goker M."/>
            <person name="Bristow J."/>
            <person name="Eisen J.A."/>
            <person name="Markowitz V."/>
            <person name="Hugenholtz P."/>
            <person name="Kyrpides N.C."/>
            <person name="Klenk H.P."/>
            <person name="Chain P."/>
        </authorList>
    </citation>
    <scope>NUCLEOTIDE SEQUENCE [LARGE SCALE GENOMIC DNA]</scope>
    <source>
        <strain evidence="2">ATCC 14647 / DSM 12112 / NCTC 10651 / 9901</strain>
    </source>
</reference>
<dbReference type="Proteomes" id="UP000002072">
    <property type="component" value="Chromosome"/>
</dbReference>
<organism evidence="1 2">
    <name type="scientific">Streptobacillus moniliformis (strain ATCC 14647 / DSM 12112 / NCTC 10651 / 9901)</name>
    <dbReference type="NCBI Taxonomy" id="519441"/>
    <lineage>
        <taxon>Bacteria</taxon>
        <taxon>Fusobacteriati</taxon>
        <taxon>Fusobacteriota</taxon>
        <taxon>Fusobacteriia</taxon>
        <taxon>Fusobacteriales</taxon>
        <taxon>Leptotrichiaceae</taxon>
        <taxon>Streptobacillus</taxon>
    </lineage>
</organism>
<dbReference type="STRING" id="519441.Smon_1493"/>
<gene>
    <name evidence="1" type="ordered locus">Smon_1493</name>
</gene>
<name>D1AW15_STRM9</name>
<keyword evidence="2" id="KW-1185">Reference proteome</keyword>
<dbReference type="KEGG" id="smf:Smon_1493"/>
<evidence type="ECO:0000313" key="1">
    <source>
        <dbReference type="EMBL" id="ACZ01925.1"/>
    </source>
</evidence>
<dbReference type="GeneID" id="31485180"/>
<dbReference type="EMBL" id="CP001779">
    <property type="protein sequence ID" value="ACZ01925.1"/>
    <property type="molecule type" value="Genomic_DNA"/>
</dbReference>
<sequence length="145" mass="17244">MKKKFNHSIKLISLDNEIKIKEESLKIQQRNKIKEIKIINGEIILNTIKKDEIFENKTFNLLDKKSIITIAINLINEVKIKDYFDFIDFYFSISVFSQTSDDYRKFINTKEGFEKFKDTVISASYKDFDDFELTIPKEDKILLEI</sequence>
<accession>D1AW15</accession>
<evidence type="ECO:0000313" key="2">
    <source>
        <dbReference type="Proteomes" id="UP000002072"/>
    </source>
</evidence>
<proteinExistence type="predicted"/>
<dbReference type="RefSeq" id="WP_012859471.1">
    <property type="nucleotide sequence ID" value="NC_013515.1"/>
</dbReference>
<dbReference type="AlphaFoldDB" id="D1AW15"/>
<dbReference type="HOGENOM" id="CLU_1785830_0_0_0"/>
<protein>
    <submittedName>
        <fullName evidence="1">Uncharacterized protein</fullName>
    </submittedName>
</protein>